<dbReference type="InterPro" id="IPR018289">
    <property type="entry name" value="MULE_transposase_dom"/>
</dbReference>
<dbReference type="Pfam" id="PF10551">
    <property type="entry name" value="MULE"/>
    <property type="match status" value="1"/>
</dbReference>
<dbReference type="Proteomes" id="UP001454036">
    <property type="component" value="Unassembled WGS sequence"/>
</dbReference>
<dbReference type="PANTHER" id="PTHR47718:SF10">
    <property type="entry name" value="PROTEIN FAR1-RELATED SEQUENCE"/>
    <property type="match status" value="1"/>
</dbReference>
<accession>A0AAV3Q0Q3</accession>
<dbReference type="PANTHER" id="PTHR47718">
    <property type="entry name" value="OS01G0519700 PROTEIN"/>
    <property type="match status" value="1"/>
</dbReference>
<comment type="caution">
    <text evidence="2">The sequence shown here is derived from an EMBL/GenBank/DDBJ whole genome shotgun (WGS) entry which is preliminary data.</text>
</comment>
<evidence type="ECO:0000259" key="1">
    <source>
        <dbReference type="Pfam" id="PF10551"/>
    </source>
</evidence>
<protein>
    <recommendedName>
        <fullName evidence="1">MULE transposase domain-containing protein</fullName>
    </recommendedName>
</protein>
<reference evidence="2 3" key="1">
    <citation type="submission" date="2024-01" db="EMBL/GenBank/DDBJ databases">
        <title>The complete chloroplast genome sequence of Lithospermum erythrorhizon: insights into the phylogenetic relationship among Boraginaceae species and the maternal lineages of purple gromwells.</title>
        <authorList>
            <person name="Okada T."/>
            <person name="Watanabe K."/>
        </authorList>
    </citation>
    <scope>NUCLEOTIDE SEQUENCE [LARGE SCALE GENOMIC DNA]</scope>
</reference>
<evidence type="ECO:0000313" key="2">
    <source>
        <dbReference type="EMBL" id="GAA0157619.1"/>
    </source>
</evidence>
<feature type="domain" description="MULE transposase" evidence="1">
    <location>
        <begin position="68"/>
        <end position="121"/>
    </location>
</feature>
<name>A0AAV3Q0Q3_LITER</name>
<gene>
    <name evidence="2" type="ORF">LIER_38488</name>
</gene>
<proteinExistence type="predicted"/>
<organism evidence="2 3">
    <name type="scientific">Lithospermum erythrorhizon</name>
    <name type="common">Purple gromwell</name>
    <name type="synonym">Lithospermum officinale var. erythrorhizon</name>
    <dbReference type="NCBI Taxonomy" id="34254"/>
    <lineage>
        <taxon>Eukaryota</taxon>
        <taxon>Viridiplantae</taxon>
        <taxon>Streptophyta</taxon>
        <taxon>Embryophyta</taxon>
        <taxon>Tracheophyta</taxon>
        <taxon>Spermatophyta</taxon>
        <taxon>Magnoliopsida</taxon>
        <taxon>eudicotyledons</taxon>
        <taxon>Gunneridae</taxon>
        <taxon>Pentapetalae</taxon>
        <taxon>asterids</taxon>
        <taxon>lamiids</taxon>
        <taxon>Boraginales</taxon>
        <taxon>Boraginaceae</taxon>
        <taxon>Boraginoideae</taxon>
        <taxon>Lithospermeae</taxon>
        <taxon>Lithospermum</taxon>
    </lineage>
</organism>
<sequence length="166" mass="19840">MRKKQGQIVFEQLINVLVEHNYSYWFRIDEENKSLQDIIFFHPWSVKCLNSFPQVLVMDTTYNTNSYEDKETFMWALECLKMVMKRLPNVIVTDRDLALVYAVEHVFSTSAHFLCQRHIQMDIETYVTKMMSNNIMGKSVVKRWKTLIASRTEEDFWSGWEGLQEH</sequence>
<evidence type="ECO:0000313" key="3">
    <source>
        <dbReference type="Proteomes" id="UP001454036"/>
    </source>
</evidence>
<dbReference type="EMBL" id="BAABME010019566">
    <property type="protein sequence ID" value="GAA0157619.1"/>
    <property type="molecule type" value="Genomic_DNA"/>
</dbReference>
<keyword evidence="3" id="KW-1185">Reference proteome</keyword>
<dbReference type="AlphaFoldDB" id="A0AAV3Q0Q3"/>